<proteinExistence type="predicted"/>
<dbReference type="STRING" id="573321.SAMN04488505_104469"/>
<evidence type="ECO:0008006" key="3">
    <source>
        <dbReference type="Google" id="ProtNLM"/>
    </source>
</evidence>
<dbReference type="RefSeq" id="WP_089915560.1">
    <property type="nucleotide sequence ID" value="NZ_FOBB01000004.1"/>
</dbReference>
<sequence>MSNFFEHIQDGISQLERQLEALVPDYVKVDDRSSHELLQLLTHIATQFNYYNFHNQVEGTWEEFFHADLLVMLITASALDFTHYEASFLRIRENLNNAENDDELFDHTQALFLLLYDIGIVLMDVLQKLRQADKTYAVWHYIEQVMDILEDDMTRLHRFEYQVISLFPRQVALHEHRVRPLEMTHTLRRLYSRAFNNPGEGTEVFEGFYSLNTLYDNLRTKFYQVSSSAGYYLRNQLAEMQHTPHMGLLLAFIELYKHLQEQINKLPKRHLDFYYRQVLGIRSLPAVPDRVHIFVEPVPVAHNFTIEKGQVLLAATNVRKEPLPYVLQDAVKVHNIKIMGLYSLYVSDYVQIAAPTLQLRDIREAQPYLAVHPITPAADYQKEGTVIKPWLLLGEDQHDVSDSRRTMEDTNVGFIIGSPVMYLKDGYRQVHVKLYFEPDTFSGFVAYVQNFAKVSNRSESVVLTQLLAGAFLLYYTAPDAWEPIPRFSVKSSITELTDNSLEIFFALDPTDKPWGVYDEKAHGGGLSSKRPFLKVLLNNTSFHHAYSYLRPMLLERVCVKVNVTGHRYFKMQNNIGPVSADSSFLLFGPQPYVGSFLDIRNSNIFNRFTRNFTINLEWLNLPRHETGFDAYYLGYDAGMQNEAFKIGISSLSNGLYFPERQNQQNLNLFQTTRDREGKIYLSENTVLQNVDFTRLSFPNDMLLAEEWQPDISLYKEGAIRLELLSPSEAFGHRLFSQIFPEVIMSNAQKSLLPKKKIPVPNLPYLPIVKSISINYTLEHMEALKSVQTDQQGDGLEVYQVLPYGYRKTYPVPNNTTFALVPVAEDMGNLFIGFNRLYPNEELSLLFQLEEKHYSDTAVGITPLKWSHLNNNRWLPFERTQLLSDDTNNLLKSGIIKIRVPDNISNGSTMLPPELFWIRISASQVTGANPRVIGIFPNAVVAERQLEGDGQSLNETLSIDPFSIKKFQTDIKTIQQVWQPFPSFGGRQKETEMQYYTRVSERLRHKQRPVLSFDVAQILLQEFPELLIVKCLPIDANRMKHMPEQPDVSIIVVPAPPRNSSGQFNTLEPKVDLATLYRIQAFVQKKMSPFVKAEIRNPVYERIKVVCKIRFTPTDNNYNDNLYLQKLQEDIKQYLCPWLFNTVNDFKIGTVLYRSEMLNFINRLPYVNYVTGFSLVHFYYEKNPRNGQVIGRITDTALEEVPFIRASVPEGVLIPSDEHLITVLEASLYEDPQALGIDGLLVSNELLVGKEADAGPPPQHGSAPFDEEMLTISIQPK</sequence>
<evidence type="ECO:0000313" key="2">
    <source>
        <dbReference type="Proteomes" id="UP000198984"/>
    </source>
</evidence>
<dbReference type="EMBL" id="FOBB01000004">
    <property type="protein sequence ID" value="SEM46283.1"/>
    <property type="molecule type" value="Genomic_DNA"/>
</dbReference>
<dbReference type="OrthoDB" id="9762853at2"/>
<evidence type="ECO:0000313" key="1">
    <source>
        <dbReference type="EMBL" id="SEM46283.1"/>
    </source>
</evidence>
<accession>A0A1H7YK07</accession>
<protein>
    <recommendedName>
        <fullName evidence="3">Baseplate J-like protein</fullName>
    </recommendedName>
</protein>
<dbReference type="AlphaFoldDB" id="A0A1H7YK07"/>
<keyword evidence="2" id="KW-1185">Reference proteome</keyword>
<reference evidence="1 2" key="1">
    <citation type="submission" date="2016-10" db="EMBL/GenBank/DDBJ databases">
        <authorList>
            <person name="de Groot N.N."/>
        </authorList>
    </citation>
    <scope>NUCLEOTIDE SEQUENCE [LARGE SCALE GENOMIC DNA]</scope>
    <source>
        <strain evidence="1 2">DSM 21039</strain>
    </source>
</reference>
<organism evidence="1 2">
    <name type="scientific">Chitinophaga rupis</name>
    <dbReference type="NCBI Taxonomy" id="573321"/>
    <lineage>
        <taxon>Bacteria</taxon>
        <taxon>Pseudomonadati</taxon>
        <taxon>Bacteroidota</taxon>
        <taxon>Chitinophagia</taxon>
        <taxon>Chitinophagales</taxon>
        <taxon>Chitinophagaceae</taxon>
        <taxon>Chitinophaga</taxon>
    </lineage>
</organism>
<name>A0A1H7YK07_9BACT</name>
<gene>
    <name evidence="1" type="ORF">SAMN04488505_104469</name>
</gene>
<dbReference type="Proteomes" id="UP000198984">
    <property type="component" value="Unassembled WGS sequence"/>
</dbReference>